<protein>
    <submittedName>
        <fullName evidence="3">Glycosyltransferase</fullName>
    </submittedName>
</protein>
<dbReference type="Proteomes" id="UP000471031">
    <property type="component" value="Unassembled WGS sequence"/>
</dbReference>
<organism evidence="3 4">
    <name type="scientific">Heliomicrobium gestii</name>
    <name type="common">Heliobacterium gestii</name>
    <dbReference type="NCBI Taxonomy" id="2699"/>
    <lineage>
        <taxon>Bacteria</taxon>
        <taxon>Bacillati</taxon>
        <taxon>Bacillota</taxon>
        <taxon>Clostridia</taxon>
        <taxon>Eubacteriales</taxon>
        <taxon>Heliobacteriaceae</taxon>
        <taxon>Heliomicrobium</taxon>
    </lineage>
</organism>
<dbReference type="InterPro" id="IPR050194">
    <property type="entry name" value="Glycosyltransferase_grp1"/>
</dbReference>
<dbReference type="Pfam" id="PF13579">
    <property type="entry name" value="Glyco_trans_4_4"/>
    <property type="match status" value="1"/>
</dbReference>
<dbReference type="EMBL" id="WXEX01000014">
    <property type="protein sequence ID" value="MZP44241.1"/>
    <property type="molecule type" value="Genomic_DNA"/>
</dbReference>
<dbReference type="InterPro" id="IPR028098">
    <property type="entry name" value="Glyco_trans_4-like_N"/>
</dbReference>
<dbReference type="AlphaFoldDB" id="A0A845LFA1"/>
<sequence length="391" mass="43721">MRVLVIHNRYRDAGGEDRSSQAEVELLRRFGHEVKVIERSNRQIDSYGWWERLRLLDRAAWNREALREVGQAVRDWRAEIVHVHNFFPLFSPAIHIGARQAGAATVQHLHNFRLICLNGVMLRKGRRCERCVGRTPVQGIVHGCYRRSVFASAVVAHMLQVNRCRDLWREAVDAFIVPGDHSRQLFIAGGLPADRLHVKPNVVDGRQRVGMDMTEGEEALYVGRLSEEKGVGVLLDAWPGIGHALTITGDGPLRSPLEIRAQGLPVTFTGALPADQVMARMQRSRVVIVPSICHETFGRTIVEAYACGKPVIASRLGNLPDIVVDGVTGFLVEPGNAADLADKAKRLLNDRELARRMGKAAHEAYQQGFTAEKNYQALMSIYRDALKRKKG</sequence>
<dbReference type="SUPFAM" id="SSF53756">
    <property type="entry name" value="UDP-Glycosyltransferase/glycogen phosphorylase"/>
    <property type="match status" value="1"/>
</dbReference>
<gene>
    <name evidence="3" type="ORF">GTO89_14500</name>
</gene>
<keyword evidence="3" id="KW-0808">Transferase</keyword>
<evidence type="ECO:0000259" key="2">
    <source>
        <dbReference type="Pfam" id="PF13579"/>
    </source>
</evidence>
<dbReference type="OrthoDB" id="9787617at2"/>
<evidence type="ECO:0000313" key="4">
    <source>
        <dbReference type="Proteomes" id="UP000471031"/>
    </source>
</evidence>
<comment type="caution">
    <text evidence="3">The sequence shown here is derived from an EMBL/GenBank/DDBJ whole genome shotgun (WGS) entry which is preliminary data.</text>
</comment>
<dbReference type="CDD" id="cd03801">
    <property type="entry name" value="GT4_PimA-like"/>
    <property type="match status" value="1"/>
</dbReference>
<feature type="domain" description="Glycosyltransferase subfamily 4-like N-terminal" evidence="2">
    <location>
        <begin position="17"/>
        <end position="201"/>
    </location>
</feature>
<dbReference type="PANTHER" id="PTHR45947:SF13">
    <property type="entry name" value="TRANSFERASE"/>
    <property type="match status" value="1"/>
</dbReference>
<evidence type="ECO:0000313" key="3">
    <source>
        <dbReference type="EMBL" id="MZP44241.1"/>
    </source>
</evidence>
<evidence type="ECO:0000259" key="1">
    <source>
        <dbReference type="Pfam" id="PF00534"/>
    </source>
</evidence>
<dbReference type="Pfam" id="PF00534">
    <property type="entry name" value="Glycos_transf_1"/>
    <property type="match status" value="1"/>
</dbReference>
<dbReference type="Gene3D" id="3.40.50.2000">
    <property type="entry name" value="Glycogen Phosphorylase B"/>
    <property type="match status" value="2"/>
</dbReference>
<name>A0A845LFA1_HELGE</name>
<dbReference type="RefSeq" id="WP_161262812.1">
    <property type="nucleotide sequence ID" value="NZ_JAFBDC010000014.1"/>
</dbReference>
<feature type="domain" description="Glycosyl transferase family 1" evidence="1">
    <location>
        <begin position="217"/>
        <end position="362"/>
    </location>
</feature>
<dbReference type="GO" id="GO:0016757">
    <property type="term" value="F:glycosyltransferase activity"/>
    <property type="evidence" value="ECO:0007669"/>
    <property type="project" value="InterPro"/>
</dbReference>
<proteinExistence type="predicted"/>
<dbReference type="InterPro" id="IPR001296">
    <property type="entry name" value="Glyco_trans_1"/>
</dbReference>
<reference evidence="3 4" key="1">
    <citation type="submission" date="2020-01" db="EMBL/GenBank/DDBJ databases">
        <title>Whole genome sequence of Heliobacterium gestii DSM 11169.</title>
        <authorList>
            <person name="Kyndt J.A."/>
            <person name="Meyer T.E."/>
        </authorList>
    </citation>
    <scope>NUCLEOTIDE SEQUENCE [LARGE SCALE GENOMIC DNA]</scope>
    <source>
        <strain evidence="3 4">DSM 11169</strain>
    </source>
</reference>
<dbReference type="PANTHER" id="PTHR45947">
    <property type="entry name" value="SULFOQUINOVOSYL TRANSFERASE SQD2"/>
    <property type="match status" value="1"/>
</dbReference>
<keyword evidence="4" id="KW-1185">Reference proteome</keyword>
<accession>A0A845LFA1</accession>